<sequence>MKSWVKAWLVAGVGCCVCGAILTGIGVASGGGKYVKAADLNKMDGAAKKGDNEVLLEKTKLDDFDSVDISMTDMNLQVVPSDDRSCYISYQASDQTKDPMSYQVKDGKLTIQENDNTGKFYYHVDIGFLSGLLGGGPVTTDENVVTLYIPEEQEWKMADIKTDMSNIMLNGCKIENGTVQSNSGDIYFKNCDFDNLKIDSDMGYIHFIGTEDVMGAWNIQIDTDMGNIDVDDALGGKVKEDEDDCDLSYTQKGKGGKLVIQTDSGDVSLDCR</sequence>
<protein>
    <submittedName>
        <fullName evidence="2">DUF4097 domain-containing protein</fullName>
    </submittedName>
</protein>
<gene>
    <name evidence="2" type="ORF">OCV65_04585</name>
</gene>
<dbReference type="Pfam" id="PF13349">
    <property type="entry name" value="DUF4097"/>
    <property type="match status" value="1"/>
</dbReference>
<organism evidence="2 3">
    <name type="scientific">Dorea ammoniilytica</name>
    <dbReference type="NCBI Taxonomy" id="2981788"/>
    <lineage>
        <taxon>Bacteria</taxon>
        <taxon>Bacillati</taxon>
        <taxon>Bacillota</taxon>
        <taxon>Clostridia</taxon>
        <taxon>Lachnospirales</taxon>
        <taxon>Lachnospiraceae</taxon>
        <taxon>Dorea</taxon>
    </lineage>
</organism>
<feature type="domain" description="DUF4097" evidence="1">
    <location>
        <begin position="65"/>
        <end position="270"/>
    </location>
</feature>
<evidence type="ECO:0000259" key="1">
    <source>
        <dbReference type="Pfam" id="PF13349"/>
    </source>
</evidence>
<reference evidence="2 3" key="1">
    <citation type="journal article" date="2021" name="ISME Commun">
        <title>Automated analysis of genomic sequences facilitates high-throughput and comprehensive description of bacteria.</title>
        <authorList>
            <person name="Hitch T.C.A."/>
        </authorList>
    </citation>
    <scope>NUCLEOTIDE SEQUENCE [LARGE SCALE GENOMIC DNA]</scope>
    <source>
        <strain evidence="2 3">Sanger_02</strain>
    </source>
</reference>
<dbReference type="InterPro" id="IPR025164">
    <property type="entry name" value="Toastrack_DUF4097"/>
</dbReference>
<comment type="caution">
    <text evidence="2">The sequence shown here is derived from an EMBL/GenBank/DDBJ whole genome shotgun (WGS) entry which is preliminary data.</text>
</comment>
<accession>A0ABT2S4J4</accession>
<dbReference type="EMBL" id="JAOQJV010000003">
    <property type="protein sequence ID" value="MCU6699512.1"/>
    <property type="molecule type" value="Genomic_DNA"/>
</dbReference>
<dbReference type="Proteomes" id="UP001207605">
    <property type="component" value="Unassembled WGS sequence"/>
</dbReference>
<dbReference type="RefSeq" id="WP_262581081.1">
    <property type="nucleotide sequence ID" value="NZ_JAOQJV010000003.1"/>
</dbReference>
<dbReference type="Gene3D" id="2.160.20.120">
    <property type="match status" value="1"/>
</dbReference>
<evidence type="ECO:0000313" key="3">
    <source>
        <dbReference type="Proteomes" id="UP001207605"/>
    </source>
</evidence>
<evidence type="ECO:0000313" key="2">
    <source>
        <dbReference type="EMBL" id="MCU6699512.1"/>
    </source>
</evidence>
<keyword evidence="3" id="KW-1185">Reference proteome</keyword>
<proteinExistence type="predicted"/>
<name>A0ABT2S4J4_9FIRM</name>